<protein>
    <submittedName>
        <fullName evidence="6">LysR family transcriptional regulator</fullName>
    </submittedName>
</protein>
<feature type="domain" description="HTH lysR-type" evidence="5">
    <location>
        <begin position="3"/>
        <end position="60"/>
    </location>
</feature>
<dbReference type="AlphaFoldDB" id="A0A7H9EBR6"/>
<dbReference type="Proteomes" id="UP000510660">
    <property type="component" value="Chromosome"/>
</dbReference>
<dbReference type="PRINTS" id="PR00039">
    <property type="entry name" value="HTHLYSR"/>
</dbReference>
<accession>A0A7H9EBR6</accession>
<reference evidence="6 7" key="1">
    <citation type="submission" date="2020-01" db="EMBL/GenBank/DDBJ databases">
        <title>Complete and circular genome sequences of six lactobacillus isolates from horses.</title>
        <authorList>
            <person name="Hassan H.M."/>
        </authorList>
    </citation>
    <scope>NUCLEOTIDE SEQUENCE [LARGE SCALE GENOMIC DNA]</scope>
    <source>
        <strain evidence="6 7">1D</strain>
    </source>
</reference>
<dbReference type="InterPro" id="IPR000847">
    <property type="entry name" value="LysR_HTH_N"/>
</dbReference>
<dbReference type="PANTHER" id="PTHR30346">
    <property type="entry name" value="TRANSCRIPTIONAL DUAL REGULATOR HCAR-RELATED"/>
    <property type="match status" value="1"/>
</dbReference>
<gene>
    <name evidence="6" type="ORF">GTO85_07100</name>
</gene>
<keyword evidence="2" id="KW-0805">Transcription regulation</keyword>
<dbReference type="PANTHER" id="PTHR30346:SF0">
    <property type="entry name" value="HCA OPERON TRANSCRIPTIONAL ACTIVATOR HCAR"/>
    <property type="match status" value="1"/>
</dbReference>
<dbReference type="GO" id="GO:0003677">
    <property type="term" value="F:DNA binding"/>
    <property type="evidence" value="ECO:0007669"/>
    <property type="project" value="UniProtKB-KW"/>
</dbReference>
<sequence>MMIDLDLLNELVTFKKYGTLSATAEHLMITQPSVTRGMKKLEQELGVELFDRTANRISLNKTGELAAKKAKTLLNAEKSFKDAVINYANTNNTIKVSSVLPGPISLIENRRNKIIKSKIKTTSANDLVKAANVATNIQNYDNQLVFSIDEINNEEIESLFVGNEKLAVMIDNFNPLAAKKSVSFQDLADQIFLVVNDIGPWKKIIEDNIPDAKFLYQEDIDALTELSRYSNFSYFVSNLTLTGRNIVEDENRTLVPIEDDANKIEIYGSYLKNQKTRIKPLLKEIIKIWPN</sequence>
<dbReference type="Pfam" id="PF00126">
    <property type="entry name" value="HTH_1"/>
    <property type="match status" value="1"/>
</dbReference>
<organism evidence="6 7">
    <name type="scientific">Lactobacillus crispatus</name>
    <dbReference type="NCBI Taxonomy" id="47770"/>
    <lineage>
        <taxon>Bacteria</taxon>
        <taxon>Bacillati</taxon>
        <taxon>Bacillota</taxon>
        <taxon>Bacilli</taxon>
        <taxon>Lactobacillales</taxon>
        <taxon>Lactobacillaceae</taxon>
        <taxon>Lactobacillus</taxon>
    </lineage>
</organism>
<dbReference type="EMBL" id="CP047415">
    <property type="protein sequence ID" value="QLL75050.1"/>
    <property type="molecule type" value="Genomic_DNA"/>
</dbReference>
<evidence type="ECO:0000256" key="3">
    <source>
        <dbReference type="ARBA" id="ARBA00023125"/>
    </source>
</evidence>
<dbReference type="SUPFAM" id="SSF46785">
    <property type="entry name" value="Winged helix' DNA-binding domain"/>
    <property type="match status" value="1"/>
</dbReference>
<dbReference type="Gene3D" id="1.10.10.10">
    <property type="entry name" value="Winged helix-like DNA-binding domain superfamily/Winged helix DNA-binding domain"/>
    <property type="match status" value="1"/>
</dbReference>
<name>A0A7H9EBR6_9LACO</name>
<proteinExistence type="inferred from homology"/>
<evidence type="ECO:0000313" key="6">
    <source>
        <dbReference type="EMBL" id="QLL75050.1"/>
    </source>
</evidence>
<evidence type="ECO:0000256" key="4">
    <source>
        <dbReference type="ARBA" id="ARBA00023163"/>
    </source>
</evidence>
<dbReference type="GO" id="GO:0032993">
    <property type="term" value="C:protein-DNA complex"/>
    <property type="evidence" value="ECO:0007669"/>
    <property type="project" value="TreeGrafter"/>
</dbReference>
<evidence type="ECO:0000256" key="1">
    <source>
        <dbReference type="ARBA" id="ARBA00009437"/>
    </source>
</evidence>
<keyword evidence="3" id="KW-0238">DNA-binding</keyword>
<evidence type="ECO:0000313" key="7">
    <source>
        <dbReference type="Proteomes" id="UP000510660"/>
    </source>
</evidence>
<keyword evidence="4" id="KW-0804">Transcription</keyword>
<dbReference type="InterPro" id="IPR036388">
    <property type="entry name" value="WH-like_DNA-bd_sf"/>
</dbReference>
<evidence type="ECO:0000256" key="2">
    <source>
        <dbReference type="ARBA" id="ARBA00023015"/>
    </source>
</evidence>
<evidence type="ECO:0000259" key="5">
    <source>
        <dbReference type="PROSITE" id="PS50931"/>
    </source>
</evidence>
<dbReference type="PROSITE" id="PS50931">
    <property type="entry name" value="HTH_LYSR"/>
    <property type="match status" value="1"/>
</dbReference>
<comment type="similarity">
    <text evidence="1">Belongs to the LysR transcriptional regulatory family.</text>
</comment>
<dbReference type="InterPro" id="IPR036390">
    <property type="entry name" value="WH_DNA-bd_sf"/>
</dbReference>
<dbReference type="GO" id="GO:0003700">
    <property type="term" value="F:DNA-binding transcription factor activity"/>
    <property type="evidence" value="ECO:0007669"/>
    <property type="project" value="InterPro"/>
</dbReference>